<proteinExistence type="predicted"/>
<sequence>MLARAPAWTCRLGAICCCWLLGSPLAAASSFTAIQVAGGDEARANCTGSPVAAAAAAGQQPTFSELLPGSLPVAGKRDIAWIWLGSSTQRYTHAALGSGTHAASLHAITRGQNGRELVLELPPERVIEDRLPRLADLDGDGQDEAIVVESHASRGAALVVYAIDRSGSQQRWLERARSEPVGAMRWLNPVGVADFDGDGHSEIASVSTPHIGGVLTLYRYAPPHLRTVARMGGVSNHRMGSPEQRLSAIVRGPRGPLVVVPDQAFARLLLLQWRAGQGWREAAAPVGLPAPVERMRERGEAVCVELRGGAWLRINAR</sequence>
<evidence type="ECO:0000313" key="3">
    <source>
        <dbReference type="EMBL" id="AEG94046.1"/>
    </source>
</evidence>
<keyword evidence="4" id="KW-1185">Reference proteome</keyword>
<name>F5Y6H2_RAMTT</name>
<reference evidence="4" key="1">
    <citation type="submission" date="2006-01" db="EMBL/GenBank/DDBJ databases">
        <title>Genome of the cyst-dividing bacterium Ramlibacter tataouinensis.</title>
        <authorList>
            <person name="Barakat M."/>
            <person name="Ortet P."/>
            <person name="De Luca G."/>
            <person name="Jourlin-Castelli C."/>
            <person name="Ansaldi M."/>
            <person name="Py B."/>
            <person name="Fichant G."/>
            <person name="Coutinho P."/>
            <person name="Voulhoux R."/>
            <person name="Bastien O."/>
            <person name="Roy S."/>
            <person name="Marechal E."/>
            <person name="Henrissat B."/>
            <person name="Quentin Y."/>
            <person name="Noirot P."/>
            <person name="Filloux A."/>
            <person name="Mejean V."/>
            <person name="DuBow M."/>
            <person name="Barras F."/>
            <person name="Heulin T."/>
        </authorList>
    </citation>
    <scope>NUCLEOTIDE SEQUENCE [LARGE SCALE GENOMIC DNA]</scope>
    <source>
        <strain evidence="4">ATCC BAA-407 / DSM 14655 / LMG 21543 / TTB310</strain>
    </source>
</reference>
<accession>F5Y6H2</accession>
<dbReference type="InterPro" id="IPR028994">
    <property type="entry name" value="Integrin_alpha_N"/>
</dbReference>
<dbReference type="AlphaFoldDB" id="F5Y6H2"/>
<keyword evidence="1 2" id="KW-0732">Signal</keyword>
<feature type="signal peptide" evidence="2">
    <location>
        <begin position="1"/>
        <end position="28"/>
    </location>
</feature>
<evidence type="ECO:0000256" key="2">
    <source>
        <dbReference type="SAM" id="SignalP"/>
    </source>
</evidence>
<dbReference type="HOGENOM" id="CLU_876823_0_0_4"/>
<dbReference type="RefSeq" id="WP_013902277.1">
    <property type="nucleotide sequence ID" value="NC_015677.1"/>
</dbReference>
<dbReference type="STRING" id="365046.Rta_29430"/>
<reference evidence="3 4" key="2">
    <citation type="journal article" date="2011" name="PLoS ONE">
        <title>The Cyst-Dividing Bacterium Ramlibacter tataouinensis TTB310 Genome Reveals a Well-Stocked Toolbox for Adaptation to a Desert Environment.</title>
        <authorList>
            <person name="De Luca G."/>
            <person name="Barakat M."/>
            <person name="Ortet P."/>
            <person name="Fochesato S."/>
            <person name="Jourlin-Castelli C."/>
            <person name="Ansaldi M."/>
            <person name="Py B."/>
            <person name="Fichant G."/>
            <person name="Coutinho P.M."/>
            <person name="Voulhoux R."/>
            <person name="Bastien O."/>
            <person name="Marechal E."/>
            <person name="Henrissat B."/>
            <person name="Quentin Y."/>
            <person name="Noirot P."/>
            <person name="Filloux A."/>
            <person name="Mejean V."/>
            <person name="Dubow M.S."/>
            <person name="Barras F."/>
            <person name="Barbe V."/>
            <person name="Weissenbach J."/>
            <person name="Mihalcescu I."/>
            <person name="Vermeglio A."/>
            <person name="Achouak W."/>
            <person name="Heulin T."/>
        </authorList>
    </citation>
    <scope>NUCLEOTIDE SEQUENCE [LARGE SCALE GENOMIC DNA]</scope>
    <source>
        <strain evidence="4">ATCC BAA-407 / DSM 14655 / LMG 21543 / TTB310</strain>
    </source>
</reference>
<dbReference type="PATRIC" id="fig|365046.3.peg.3014"/>
<gene>
    <name evidence="3" type="ordered locus">Rta_29430</name>
</gene>
<dbReference type="KEGG" id="rta:Rta_29430"/>
<dbReference type="EMBL" id="CP000245">
    <property type="protein sequence ID" value="AEG94046.1"/>
    <property type="molecule type" value="Genomic_DNA"/>
</dbReference>
<feature type="chain" id="PRO_5003335646" evidence="2">
    <location>
        <begin position="29"/>
        <end position="317"/>
    </location>
</feature>
<dbReference type="eggNOG" id="ENOG502ZC7S">
    <property type="taxonomic scope" value="Bacteria"/>
</dbReference>
<evidence type="ECO:0000313" key="4">
    <source>
        <dbReference type="Proteomes" id="UP000008385"/>
    </source>
</evidence>
<evidence type="ECO:0000256" key="1">
    <source>
        <dbReference type="ARBA" id="ARBA00022729"/>
    </source>
</evidence>
<organism evidence="3 4">
    <name type="scientific">Ramlibacter tataouinensis (strain ATCC BAA-407 / DSM 14655 / LMG 21543 / TTB310)</name>
    <dbReference type="NCBI Taxonomy" id="365046"/>
    <lineage>
        <taxon>Bacteria</taxon>
        <taxon>Pseudomonadati</taxon>
        <taxon>Pseudomonadota</taxon>
        <taxon>Betaproteobacteria</taxon>
        <taxon>Burkholderiales</taxon>
        <taxon>Comamonadaceae</taxon>
        <taxon>Ramlibacter</taxon>
    </lineage>
</organism>
<protein>
    <submittedName>
        <fullName evidence="3">Uncharacterized protein</fullName>
    </submittedName>
</protein>
<dbReference type="Pfam" id="PF13517">
    <property type="entry name" value="FG-GAP_3"/>
    <property type="match status" value="1"/>
</dbReference>
<dbReference type="SUPFAM" id="SSF69318">
    <property type="entry name" value="Integrin alpha N-terminal domain"/>
    <property type="match status" value="1"/>
</dbReference>
<dbReference type="Proteomes" id="UP000008385">
    <property type="component" value="Chromosome"/>
</dbReference>
<dbReference type="InterPro" id="IPR013517">
    <property type="entry name" value="FG-GAP"/>
</dbReference>
<dbReference type="OrthoDB" id="58662at2"/>